<accession>M8BLX4</accession>
<protein>
    <submittedName>
        <fullName evidence="2">Uncharacterized protein</fullName>
    </submittedName>
</protein>
<feature type="compositionally biased region" description="Basic and acidic residues" evidence="1">
    <location>
        <begin position="133"/>
        <end position="143"/>
    </location>
</feature>
<feature type="region of interest" description="Disordered" evidence="1">
    <location>
        <begin position="116"/>
        <end position="143"/>
    </location>
</feature>
<sequence length="375" mass="41698">MKPVILAHVDKFAAAAGLGGRLHDPTAVPRGGRGKGQISKNFQTEVRSRFYLTKGPKHEILPRDVDQMRSPRRYGKAEPTEKLSRQSFPQREEFAKILENPDTAHLVLLPTSEANRAEPADSNAGSGCSQRVGGDDLDKRQGAVRRKATEKVCCDVRMRLRPGSAPPDRTPCPSRMSALEQSICKYAEEPTKSVVRPALGLTFDSLGEAYDYYSLHIWEIGFGVRYGKSRLNAERTMCMHEIVCGCSLLTLAVAQAKIYLEYLQKTGLLPLRRNAANERALEDDDQCRRICDLARAALEWVDQANSYPHRTEGYYRVTHFIMFISFEVAGVQARNMQTMVGDVENIGGAALMNRVQCDDNNAAMGEDGVSRENSS</sequence>
<evidence type="ECO:0000313" key="2">
    <source>
        <dbReference type="EnsemblPlants" id="EMT22803"/>
    </source>
</evidence>
<dbReference type="PANTHER" id="PTHR47482:SF5">
    <property type="entry name" value="FAR1 DOMAIN-CONTAINING PROTEIN"/>
    <property type="match status" value="1"/>
</dbReference>
<dbReference type="AlphaFoldDB" id="M8BLX4"/>
<reference evidence="2" key="1">
    <citation type="submission" date="2015-06" db="UniProtKB">
        <authorList>
            <consortium name="EnsemblPlants"/>
        </authorList>
    </citation>
    <scope>IDENTIFICATION</scope>
</reference>
<evidence type="ECO:0000256" key="1">
    <source>
        <dbReference type="SAM" id="MobiDB-lite"/>
    </source>
</evidence>
<name>M8BLX4_AEGTA</name>
<organism evidence="2">
    <name type="scientific">Aegilops tauschii</name>
    <name type="common">Tausch's goatgrass</name>
    <name type="synonym">Aegilops squarrosa</name>
    <dbReference type="NCBI Taxonomy" id="37682"/>
    <lineage>
        <taxon>Eukaryota</taxon>
        <taxon>Viridiplantae</taxon>
        <taxon>Streptophyta</taxon>
        <taxon>Embryophyta</taxon>
        <taxon>Tracheophyta</taxon>
        <taxon>Spermatophyta</taxon>
        <taxon>Magnoliopsida</taxon>
        <taxon>Liliopsida</taxon>
        <taxon>Poales</taxon>
        <taxon>Poaceae</taxon>
        <taxon>BOP clade</taxon>
        <taxon>Pooideae</taxon>
        <taxon>Triticodae</taxon>
        <taxon>Triticeae</taxon>
        <taxon>Triticinae</taxon>
        <taxon>Aegilops</taxon>
    </lineage>
</organism>
<proteinExistence type="predicted"/>
<dbReference type="EnsemblPlants" id="EMT22803">
    <property type="protein sequence ID" value="EMT22803"/>
    <property type="gene ID" value="F775_24475"/>
</dbReference>
<feature type="region of interest" description="Disordered" evidence="1">
    <location>
        <begin position="68"/>
        <end position="88"/>
    </location>
</feature>
<dbReference type="PANTHER" id="PTHR47482">
    <property type="entry name" value="OS11G0632001 PROTEIN"/>
    <property type="match status" value="1"/>
</dbReference>